<dbReference type="RefSeq" id="WP_252770210.1">
    <property type="nucleotide sequence ID" value="NZ_JAMXMC010000007.1"/>
</dbReference>
<proteinExistence type="predicted"/>
<name>A0ABT1BQ76_9BURK</name>
<reference evidence="2 3" key="1">
    <citation type="submission" date="2022-06" db="EMBL/GenBank/DDBJ databases">
        <title>Ideonella sp. NS12-5 Genome sequencing and assembly.</title>
        <authorList>
            <person name="Jung Y."/>
        </authorList>
    </citation>
    <scope>NUCLEOTIDE SEQUENCE [LARGE SCALE GENOMIC DNA]</scope>
    <source>
        <strain evidence="2 3">NS12-5</strain>
    </source>
</reference>
<feature type="compositionally biased region" description="Low complexity" evidence="1">
    <location>
        <begin position="131"/>
        <end position="155"/>
    </location>
</feature>
<gene>
    <name evidence="2" type="ORF">M0L44_13460</name>
</gene>
<comment type="caution">
    <text evidence="2">The sequence shown here is derived from an EMBL/GenBank/DDBJ whole genome shotgun (WGS) entry which is preliminary data.</text>
</comment>
<dbReference type="Proteomes" id="UP001204851">
    <property type="component" value="Unassembled WGS sequence"/>
</dbReference>
<keyword evidence="3" id="KW-1185">Reference proteome</keyword>
<organism evidence="2 3">
    <name type="scientific">Ideonella oryzae</name>
    <dbReference type="NCBI Taxonomy" id="2937441"/>
    <lineage>
        <taxon>Bacteria</taxon>
        <taxon>Pseudomonadati</taxon>
        <taxon>Pseudomonadota</taxon>
        <taxon>Betaproteobacteria</taxon>
        <taxon>Burkholderiales</taxon>
        <taxon>Sphaerotilaceae</taxon>
        <taxon>Ideonella</taxon>
    </lineage>
</organism>
<evidence type="ECO:0000313" key="2">
    <source>
        <dbReference type="EMBL" id="MCO5977711.1"/>
    </source>
</evidence>
<dbReference type="EMBL" id="JAMXMC010000007">
    <property type="protein sequence ID" value="MCO5977711.1"/>
    <property type="molecule type" value="Genomic_DNA"/>
</dbReference>
<dbReference type="Gene3D" id="1.10.10.2830">
    <property type="match status" value="1"/>
</dbReference>
<evidence type="ECO:0000256" key="1">
    <source>
        <dbReference type="SAM" id="MobiDB-lite"/>
    </source>
</evidence>
<feature type="region of interest" description="Disordered" evidence="1">
    <location>
        <begin position="131"/>
        <end position="166"/>
    </location>
</feature>
<evidence type="ECO:0000313" key="3">
    <source>
        <dbReference type="Proteomes" id="UP001204851"/>
    </source>
</evidence>
<protein>
    <submittedName>
        <fullName evidence="2">Plasmid replication/partition related protein</fullName>
    </submittedName>
</protein>
<accession>A0ABT1BQ76</accession>
<feature type="region of interest" description="Disordered" evidence="1">
    <location>
        <begin position="237"/>
        <end position="265"/>
    </location>
</feature>
<sequence length="287" mass="30432">MSDTPTIVIHEGLQAYIDPLRPEEEEALEASLLAEGCREALVLWGDVLVDGHNRHRLCTKHGIPFRTVQNPRLKTLQDVQLWMIDQQLGRRSVSNFQRGVLALRKRELLEARRAARMAALAEAPSAAVDAAAPATAEPAGGEAPPWAGEGSGAPAAPLPEPKPLDSREAVAKAARLSSAQVQMIEKIHQQATPEVVAAVRAGTLSINAAAAVATLPAEEQAAAAQAGADELKQVAKRVREAKRKPKAEEGSEAPEAGGDTLDSLRQRVAALEAENAELRRQLAALGG</sequence>